<dbReference type="STRING" id="411154.GFO_1700"/>
<organism evidence="1 2">
    <name type="scientific">Christiangramia forsetii (strain DSM 17595 / CGMCC 1.15422 / KT0803)</name>
    <name type="common">Gramella forsetii</name>
    <dbReference type="NCBI Taxonomy" id="411154"/>
    <lineage>
        <taxon>Bacteria</taxon>
        <taxon>Pseudomonadati</taxon>
        <taxon>Bacteroidota</taxon>
        <taxon>Flavobacteriia</taxon>
        <taxon>Flavobacteriales</taxon>
        <taxon>Flavobacteriaceae</taxon>
        <taxon>Christiangramia</taxon>
    </lineage>
</organism>
<sequence length="67" mass="7789">MFFGFSLFVVSLHTKRSRNLVKGKPCFVLSKRRNTGIKRFLFLWNDILETVSSIFYEGCSKRQLLAG</sequence>
<dbReference type="KEGG" id="gfo:GFO_1700"/>
<dbReference type="HOGENOM" id="CLU_2806428_0_0_10"/>
<evidence type="ECO:0000313" key="2">
    <source>
        <dbReference type="Proteomes" id="UP000000755"/>
    </source>
</evidence>
<dbReference type="AlphaFoldDB" id="A0M225"/>
<dbReference type="Proteomes" id="UP000000755">
    <property type="component" value="Chromosome"/>
</dbReference>
<gene>
    <name evidence="1" type="ordered locus">GFO_1700</name>
</gene>
<proteinExistence type="predicted"/>
<accession>A0M225</accession>
<name>A0M225_CHRFK</name>
<reference evidence="1 2" key="1">
    <citation type="journal article" date="2006" name="Environ. Microbiol.">
        <title>Whole genome analysis of the marine Bacteroidetes'Gramella forsetii' reveals adaptations to degradation of polymeric organic matter.</title>
        <authorList>
            <person name="Bauer M."/>
            <person name="Kube M."/>
            <person name="Teeling H."/>
            <person name="Richter M."/>
            <person name="Lombardot T."/>
            <person name="Allers E."/>
            <person name="Wuerdemann C.A."/>
            <person name="Quast C."/>
            <person name="Kuhl H."/>
            <person name="Knaust F."/>
            <person name="Woebken D."/>
            <person name="Bischof K."/>
            <person name="Mussmann M."/>
            <person name="Choudhuri J.V."/>
            <person name="Meyer F."/>
            <person name="Reinhardt R."/>
            <person name="Amann R.I."/>
            <person name="Gloeckner F.O."/>
        </authorList>
    </citation>
    <scope>NUCLEOTIDE SEQUENCE [LARGE SCALE GENOMIC DNA]</scope>
    <source>
        <strain evidence="1 2">KT0803</strain>
    </source>
</reference>
<protein>
    <submittedName>
        <fullName evidence="1">Uncharacterized protein</fullName>
    </submittedName>
</protein>
<evidence type="ECO:0000313" key="1">
    <source>
        <dbReference type="EMBL" id="CAL66670.1"/>
    </source>
</evidence>
<dbReference type="EMBL" id="CU207366">
    <property type="protein sequence ID" value="CAL66670.1"/>
    <property type="molecule type" value="Genomic_DNA"/>
</dbReference>